<keyword evidence="1" id="KW-0813">Transport</keyword>
<accession>X0UWY6</accession>
<organism evidence="5">
    <name type="scientific">marine sediment metagenome</name>
    <dbReference type="NCBI Taxonomy" id="412755"/>
    <lineage>
        <taxon>unclassified sequences</taxon>
        <taxon>metagenomes</taxon>
        <taxon>ecological metagenomes</taxon>
    </lineage>
</organism>
<dbReference type="SMART" id="SM00382">
    <property type="entry name" value="AAA"/>
    <property type="match status" value="1"/>
</dbReference>
<feature type="domain" description="ABC transporter" evidence="4">
    <location>
        <begin position="7"/>
        <end position="237"/>
    </location>
</feature>
<dbReference type="PANTHER" id="PTHR42939">
    <property type="entry name" value="ABC TRANSPORTER ATP-BINDING PROTEIN ALBC-RELATED"/>
    <property type="match status" value="1"/>
</dbReference>
<dbReference type="Gene3D" id="3.40.50.300">
    <property type="entry name" value="P-loop containing nucleotide triphosphate hydrolases"/>
    <property type="match status" value="1"/>
</dbReference>
<dbReference type="InterPro" id="IPR003439">
    <property type="entry name" value="ABC_transporter-like_ATP-bd"/>
</dbReference>
<dbReference type="PANTHER" id="PTHR42939:SF1">
    <property type="entry name" value="ABC TRANSPORTER ATP-BINDING PROTEIN ALBC-RELATED"/>
    <property type="match status" value="1"/>
</dbReference>
<evidence type="ECO:0000256" key="3">
    <source>
        <dbReference type="ARBA" id="ARBA00022840"/>
    </source>
</evidence>
<sequence>MSDSVMISVSELKKFFGDIKAVNGISFEVKEGEVFGLLGPNGAGKTTTIKLLLGLLEPNQGEISIMGLNPETEEVQIKSRVGYVSEEPLIFKSLTPKDLFNFIASIRSLDGEEASKRAQEYLESLGALEYYEQLVATLSHGNKQKIQIISAILHDPDLLIMDEPLAGLDAKSVKVVKEILDIHIENGGSVLFSTHIMEIAEDLCDRIAIMNKGKLVGIGTMEDLRQQADKLGANLEDVFLRLT</sequence>
<evidence type="ECO:0000256" key="2">
    <source>
        <dbReference type="ARBA" id="ARBA00022741"/>
    </source>
</evidence>
<feature type="non-terminal residue" evidence="5">
    <location>
        <position position="243"/>
    </location>
</feature>
<dbReference type="InterPro" id="IPR051782">
    <property type="entry name" value="ABC_Transporter_VariousFunc"/>
</dbReference>
<name>X0UWY6_9ZZZZ</name>
<dbReference type="InterPro" id="IPR027417">
    <property type="entry name" value="P-loop_NTPase"/>
</dbReference>
<dbReference type="GO" id="GO:0016887">
    <property type="term" value="F:ATP hydrolysis activity"/>
    <property type="evidence" value="ECO:0007669"/>
    <property type="project" value="InterPro"/>
</dbReference>
<evidence type="ECO:0000259" key="4">
    <source>
        <dbReference type="PROSITE" id="PS50893"/>
    </source>
</evidence>
<dbReference type="InterPro" id="IPR003593">
    <property type="entry name" value="AAA+_ATPase"/>
</dbReference>
<evidence type="ECO:0000256" key="1">
    <source>
        <dbReference type="ARBA" id="ARBA00022448"/>
    </source>
</evidence>
<keyword evidence="3" id="KW-0067">ATP-binding</keyword>
<proteinExistence type="predicted"/>
<dbReference type="Pfam" id="PF00005">
    <property type="entry name" value="ABC_tran"/>
    <property type="match status" value="1"/>
</dbReference>
<gene>
    <name evidence="5" type="ORF">S01H1_40971</name>
</gene>
<dbReference type="GO" id="GO:0005524">
    <property type="term" value="F:ATP binding"/>
    <property type="evidence" value="ECO:0007669"/>
    <property type="project" value="UniProtKB-KW"/>
</dbReference>
<comment type="caution">
    <text evidence="5">The sequence shown here is derived from an EMBL/GenBank/DDBJ whole genome shotgun (WGS) entry which is preliminary data.</text>
</comment>
<dbReference type="PROSITE" id="PS50893">
    <property type="entry name" value="ABC_TRANSPORTER_2"/>
    <property type="match status" value="1"/>
</dbReference>
<dbReference type="SUPFAM" id="SSF52540">
    <property type="entry name" value="P-loop containing nucleoside triphosphate hydrolases"/>
    <property type="match status" value="1"/>
</dbReference>
<keyword evidence="2" id="KW-0547">Nucleotide-binding</keyword>
<dbReference type="InterPro" id="IPR017871">
    <property type="entry name" value="ABC_transporter-like_CS"/>
</dbReference>
<dbReference type="AlphaFoldDB" id="X0UWY6"/>
<evidence type="ECO:0000313" key="5">
    <source>
        <dbReference type="EMBL" id="GAG10265.1"/>
    </source>
</evidence>
<dbReference type="PROSITE" id="PS00211">
    <property type="entry name" value="ABC_TRANSPORTER_1"/>
    <property type="match status" value="1"/>
</dbReference>
<reference evidence="5" key="1">
    <citation type="journal article" date="2014" name="Front. Microbiol.">
        <title>High frequency of phylogenetically diverse reductive dehalogenase-homologous genes in deep subseafloor sedimentary metagenomes.</title>
        <authorList>
            <person name="Kawai M."/>
            <person name="Futagami T."/>
            <person name="Toyoda A."/>
            <person name="Takaki Y."/>
            <person name="Nishi S."/>
            <person name="Hori S."/>
            <person name="Arai W."/>
            <person name="Tsubouchi T."/>
            <person name="Morono Y."/>
            <person name="Uchiyama I."/>
            <person name="Ito T."/>
            <person name="Fujiyama A."/>
            <person name="Inagaki F."/>
            <person name="Takami H."/>
        </authorList>
    </citation>
    <scope>NUCLEOTIDE SEQUENCE</scope>
    <source>
        <strain evidence="5">Expedition CK06-06</strain>
    </source>
</reference>
<dbReference type="EMBL" id="BARS01025964">
    <property type="protein sequence ID" value="GAG10265.1"/>
    <property type="molecule type" value="Genomic_DNA"/>
</dbReference>
<protein>
    <recommendedName>
        <fullName evidence="4">ABC transporter domain-containing protein</fullName>
    </recommendedName>
</protein>